<proteinExistence type="inferred from homology"/>
<dbReference type="AlphaFoldDB" id="A0A8X8GL67"/>
<keyword evidence="3 4" id="KW-0574">Periplasm</keyword>
<feature type="region of interest" description="Disordered" evidence="5">
    <location>
        <begin position="155"/>
        <end position="188"/>
    </location>
</feature>
<sequence precursor="true">MYLTKPFSMKQSFLIKAICTAGLMGLSAAAFALPSDRNQPISLVADKATYNEAAGVTTYTGNVIIEQGTMKLQAASIVAQLNKNKQISTITATGGPAKFQQQVDTAKGVARGEAQKIIYNAETGIINLIGNAYLYQDGASIRSSSLKYSMNKGDIEASGSSNSTGSAKGRVQIIIPPNSTKSFPGARD</sequence>
<dbReference type="GO" id="GO:0015920">
    <property type="term" value="P:lipopolysaccharide transport"/>
    <property type="evidence" value="ECO:0007669"/>
    <property type="project" value="UniProtKB-UniRule"/>
</dbReference>
<gene>
    <name evidence="4 7" type="primary">lptA</name>
    <name evidence="7" type="ORF">KW868_15660</name>
</gene>
<accession>A0A8X8GL67</accession>
<dbReference type="PANTHER" id="PTHR36504:SF1">
    <property type="entry name" value="LIPOPOLYSACCHARIDE EXPORT SYSTEM PROTEIN LPTA"/>
    <property type="match status" value="1"/>
</dbReference>
<protein>
    <recommendedName>
        <fullName evidence="4">Lipopolysaccharide export system protein LptA</fullName>
    </recommendedName>
</protein>
<evidence type="ECO:0000256" key="1">
    <source>
        <dbReference type="ARBA" id="ARBA00022448"/>
    </source>
</evidence>
<dbReference type="NCBIfam" id="TIGR03002">
    <property type="entry name" value="outer_YhbN_LptA"/>
    <property type="match status" value="1"/>
</dbReference>
<dbReference type="PANTHER" id="PTHR36504">
    <property type="entry name" value="LIPOPOLYSACCHARIDE EXPORT SYSTEM PROTEIN LPTA"/>
    <property type="match status" value="1"/>
</dbReference>
<dbReference type="GO" id="GO:0030288">
    <property type="term" value="C:outer membrane-bounded periplasmic space"/>
    <property type="evidence" value="ECO:0007669"/>
    <property type="project" value="TreeGrafter"/>
</dbReference>
<keyword evidence="2 4" id="KW-0732">Signal</keyword>
<evidence type="ECO:0000256" key="5">
    <source>
        <dbReference type="SAM" id="MobiDB-lite"/>
    </source>
</evidence>
<dbReference type="InterPro" id="IPR005653">
    <property type="entry name" value="OstA-like_N"/>
</dbReference>
<dbReference type="GO" id="GO:0017089">
    <property type="term" value="F:glycolipid transfer activity"/>
    <property type="evidence" value="ECO:0007669"/>
    <property type="project" value="TreeGrafter"/>
</dbReference>
<evidence type="ECO:0000256" key="4">
    <source>
        <dbReference type="HAMAP-Rule" id="MF_01914"/>
    </source>
</evidence>
<keyword evidence="1 4" id="KW-0813">Transport</keyword>
<dbReference type="Gene3D" id="2.60.450.10">
    <property type="entry name" value="Lipopolysaccharide (LPS) transport protein A like domain"/>
    <property type="match status" value="1"/>
</dbReference>
<comment type="subunit">
    <text evidence="4">Component of the lipopolysaccharide transport and assembly complex.</text>
</comment>
<reference evidence="7" key="1">
    <citation type="submission" date="2021-07" db="EMBL/GenBank/DDBJ databases">
        <authorList>
            <person name="Fernandez M."/>
            <person name="Pereira P."/>
            <person name="Torres Tejerizo G.A."/>
            <person name="Gonzalez P."/>
            <person name="Agostini E."/>
        </authorList>
    </citation>
    <scope>NUCLEOTIDE SEQUENCE</scope>
    <source>
        <strain evidence="7">SFC 500-1A</strain>
    </source>
</reference>
<dbReference type="EMBL" id="JAHWXT010000005">
    <property type="protein sequence ID" value="MCF0265882.1"/>
    <property type="molecule type" value="Genomic_DNA"/>
</dbReference>
<comment type="subcellular location">
    <subcellularLocation>
        <location evidence="4">Periplasm</location>
    </subcellularLocation>
</comment>
<organism evidence="7 8">
    <name type="scientific">Acinetobacter guillouiae</name>
    <name type="common">Acinetobacter genomosp. 11</name>
    <dbReference type="NCBI Taxonomy" id="106649"/>
    <lineage>
        <taxon>Bacteria</taxon>
        <taxon>Pseudomonadati</taxon>
        <taxon>Pseudomonadota</taxon>
        <taxon>Gammaproteobacteria</taxon>
        <taxon>Moraxellales</taxon>
        <taxon>Moraxellaceae</taxon>
        <taxon>Acinetobacter</taxon>
    </lineage>
</organism>
<evidence type="ECO:0000256" key="2">
    <source>
        <dbReference type="ARBA" id="ARBA00022729"/>
    </source>
</evidence>
<feature type="signal peptide" evidence="4">
    <location>
        <begin position="1"/>
        <end position="32"/>
    </location>
</feature>
<evidence type="ECO:0000313" key="7">
    <source>
        <dbReference type="EMBL" id="MCF0265882.1"/>
    </source>
</evidence>
<name>A0A8X8GL67_ACIGI</name>
<comment type="caution">
    <text evidence="7">The sequence shown here is derived from an EMBL/GenBank/DDBJ whole genome shotgun (WGS) entry which is preliminary data.</text>
</comment>
<dbReference type="Proteomes" id="UP000887320">
    <property type="component" value="Unassembled WGS sequence"/>
</dbReference>
<dbReference type="GO" id="GO:0043165">
    <property type="term" value="P:Gram-negative-bacterium-type cell outer membrane assembly"/>
    <property type="evidence" value="ECO:0007669"/>
    <property type="project" value="UniProtKB-UniRule"/>
</dbReference>
<dbReference type="InterPro" id="IPR052037">
    <property type="entry name" value="LPS_export_LptA"/>
</dbReference>
<dbReference type="Pfam" id="PF03968">
    <property type="entry name" value="LptD_N"/>
    <property type="match status" value="1"/>
</dbReference>
<dbReference type="GO" id="GO:0009279">
    <property type="term" value="C:cell outer membrane"/>
    <property type="evidence" value="ECO:0007669"/>
    <property type="project" value="TreeGrafter"/>
</dbReference>
<evidence type="ECO:0000256" key="3">
    <source>
        <dbReference type="ARBA" id="ARBA00022764"/>
    </source>
</evidence>
<comment type="similarity">
    <text evidence="4">Belongs to the LptA family.</text>
</comment>
<dbReference type="HAMAP" id="MF_01914">
    <property type="entry name" value="LPS_assembly_LptA"/>
    <property type="match status" value="1"/>
</dbReference>
<dbReference type="GO" id="GO:0001530">
    <property type="term" value="F:lipopolysaccharide binding"/>
    <property type="evidence" value="ECO:0007669"/>
    <property type="project" value="InterPro"/>
</dbReference>
<evidence type="ECO:0000313" key="8">
    <source>
        <dbReference type="Proteomes" id="UP000887320"/>
    </source>
</evidence>
<comment type="function">
    <text evidence="4">Involved in the assembly of lipopolysaccharide (LPS). Required for the translocation of LPS from the inner membrane to the outer membrane. May form a bridge between the inner membrane and the outer membrane, via interactions with LptC and LptD, thereby facilitating LPS transfer across the periplasm.</text>
</comment>
<evidence type="ECO:0000259" key="6">
    <source>
        <dbReference type="Pfam" id="PF03968"/>
    </source>
</evidence>
<feature type="domain" description="Organic solvent tolerance-like N-terminal" evidence="6">
    <location>
        <begin position="44"/>
        <end position="153"/>
    </location>
</feature>
<dbReference type="InterPro" id="IPR014340">
    <property type="entry name" value="LptA"/>
</dbReference>
<feature type="chain" id="PRO_5036521914" description="Lipopolysaccharide export system protein LptA" evidence="4">
    <location>
        <begin position="33"/>
        <end position="188"/>
    </location>
</feature>